<comment type="caution">
    <text evidence="3">The sequence shown here is derived from an EMBL/GenBank/DDBJ whole genome shotgun (WGS) entry which is preliminary data.</text>
</comment>
<evidence type="ECO:0000313" key="3">
    <source>
        <dbReference type="EMBL" id="GAA4809947.1"/>
    </source>
</evidence>
<keyword evidence="4" id="KW-1185">Reference proteome</keyword>
<evidence type="ECO:0000313" key="4">
    <source>
        <dbReference type="Proteomes" id="UP001501433"/>
    </source>
</evidence>
<dbReference type="PROSITE" id="PS51257">
    <property type="entry name" value="PROKAR_LIPOPROTEIN"/>
    <property type="match status" value="1"/>
</dbReference>
<feature type="chain" id="PRO_5046342459" evidence="1">
    <location>
        <begin position="22"/>
        <end position="261"/>
    </location>
</feature>
<name>A0ABP9CKF6_9FLAO</name>
<dbReference type="PROSITE" id="PS51144">
    <property type="entry name" value="ALPHA_CA_2"/>
    <property type="match status" value="1"/>
</dbReference>
<dbReference type="CDD" id="cd03124">
    <property type="entry name" value="alpha_CA_prokaryotic_like"/>
    <property type="match status" value="1"/>
</dbReference>
<dbReference type="Proteomes" id="UP001501433">
    <property type="component" value="Unassembled WGS sequence"/>
</dbReference>
<organism evidence="3 4">
    <name type="scientific">Litoribaculum gwangyangense</name>
    <dbReference type="NCBI Taxonomy" id="1130722"/>
    <lineage>
        <taxon>Bacteria</taxon>
        <taxon>Pseudomonadati</taxon>
        <taxon>Bacteroidota</taxon>
        <taxon>Flavobacteriia</taxon>
        <taxon>Flavobacteriales</taxon>
        <taxon>Flavobacteriaceae</taxon>
        <taxon>Litoribaculum</taxon>
    </lineage>
</organism>
<dbReference type="Gene3D" id="3.10.200.10">
    <property type="entry name" value="Alpha carbonic anhydrase"/>
    <property type="match status" value="1"/>
</dbReference>
<dbReference type="InterPro" id="IPR023561">
    <property type="entry name" value="Carbonic_anhydrase_a-class"/>
</dbReference>
<evidence type="ECO:0000259" key="2">
    <source>
        <dbReference type="PROSITE" id="PS51144"/>
    </source>
</evidence>
<keyword evidence="1" id="KW-0732">Signal</keyword>
<feature type="domain" description="Alpha-carbonic anhydrase" evidence="2">
    <location>
        <begin position="39"/>
        <end position="261"/>
    </location>
</feature>
<dbReference type="PANTHER" id="PTHR18952:SF208">
    <property type="entry name" value="CARBONIC ANHYDRASE XA-RELATED"/>
    <property type="match status" value="1"/>
</dbReference>
<evidence type="ECO:0000256" key="1">
    <source>
        <dbReference type="SAM" id="SignalP"/>
    </source>
</evidence>
<dbReference type="PANTHER" id="PTHR18952">
    <property type="entry name" value="CARBONIC ANHYDRASE"/>
    <property type="match status" value="1"/>
</dbReference>
<dbReference type="InterPro" id="IPR036398">
    <property type="entry name" value="CA_dom_sf"/>
</dbReference>
<accession>A0ABP9CKF6</accession>
<dbReference type="Pfam" id="PF00194">
    <property type="entry name" value="Carb_anhydrase"/>
    <property type="match status" value="1"/>
</dbReference>
<dbReference type="InterPro" id="IPR001148">
    <property type="entry name" value="CA_dom"/>
</dbReference>
<protein>
    <submittedName>
        <fullName evidence="3">Carbonic anhydrase family protein</fullName>
    </submittedName>
</protein>
<feature type="signal peptide" evidence="1">
    <location>
        <begin position="1"/>
        <end position="21"/>
    </location>
</feature>
<proteinExistence type="predicted"/>
<reference evidence="4" key="1">
    <citation type="journal article" date="2019" name="Int. J. Syst. Evol. Microbiol.">
        <title>The Global Catalogue of Microorganisms (GCM) 10K type strain sequencing project: providing services to taxonomists for standard genome sequencing and annotation.</title>
        <authorList>
            <consortium name="The Broad Institute Genomics Platform"/>
            <consortium name="The Broad Institute Genome Sequencing Center for Infectious Disease"/>
            <person name="Wu L."/>
            <person name="Ma J."/>
        </authorList>
    </citation>
    <scope>NUCLEOTIDE SEQUENCE [LARGE SCALE GENOMIC DNA]</scope>
    <source>
        <strain evidence="4">JCM 18325</strain>
    </source>
</reference>
<dbReference type="EMBL" id="BAABJW010000002">
    <property type="protein sequence ID" value="GAA4809947.1"/>
    <property type="molecule type" value="Genomic_DNA"/>
</dbReference>
<dbReference type="InterPro" id="IPR041891">
    <property type="entry name" value="Alpha_CA_prokaryot-like"/>
</dbReference>
<dbReference type="SMART" id="SM01057">
    <property type="entry name" value="Carb_anhydrase"/>
    <property type="match status" value="1"/>
</dbReference>
<sequence>MKKILNSALLLLILASCQNTKKDSSSNSKEGYSNRIIEKHWSYNGETGPEHWKEIETYSNCDGKYQSPINIVNYNLDETLSDLSIFYSDSTHIHDVINNGHTIQYNFDLGDYITIHGKKFSLKQFHFHEPAEHLIDGIRYPMELHLVHVSNAGEYAVLAIMAKEGQSSKPFDFLESYLPINVGETKNVDLAFDMNLNLPKQKTFFTYTGSLTTPPCTESVEWYIFKEPITVSLEQVEALKKLMPMNNYRNEQPINGRTIKV</sequence>
<dbReference type="RefSeq" id="WP_345276439.1">
    <property type="nucleotide sequence ID" value="NZ_BAABJW010000002.1"/>
</dbReference>
<dbReference type="SUPFAM" id="SSF51069">
    <property type="entry name" value="Carbonic anhydrase"/>
    <property type="match status" value="1"/>
</dbReference>
<gene>
    <name evidence="3" type="ORF">GCM10023330_16130</name>
</gene>